<feature type="compositionally biased region" description="Polar residues" evidence="1">
    <location>
        <begin position="30"/>
        <end position="67"/>
    </location>
</feature>
<organism evidence="2 3">
    <name type="scientific">Streblomastix strix</name>
    <dbReference type="NCBI Taxonomy" id="222440"/>
    <lineage>
        <taxon>Eukaryota</taxon>
        <taxon>Metamonada</taxon>
        <taxon>Preaxostyla</taxon>
        <taxon>Oxymonadida</taxon>
        <taxon>Streblomastigidae</taxon>
        <taxon>Streblomastix</taxon>
    </lineage>
</organism>
<gene>
    <name evidence="2" type="ORF">EZS28_000522</name>
</gene>
<evidence type="ECO:0000313" key="2">
    <source>
        <dbReference type="EMBL" id="KAA6403952.1"/>
    </source>
</evidence>
<dbReference type="Proteomes" id="UP000324800">
    <property type="component" value="Unassembled WGS sequence"/>
</dbReference>
<evidence type="ECO:0000256" key="1">
    <source>
        <dbReference type="SAM" id="MobiDB-lite"/>
    </source>
</evidence>
<accession>A0A5J4XAL5</accession>
<reference evidence="2 3" key="1">
    <citation type="submission" date="2019-03" db="EMBL/GenBank/DDBJ databases">
        <title>Single cell metagenomics reveals metabolic interactions within the superorganism composed of flagellate Streblomastix strix and complex community of Bacteroidetes bacteria on its surface.</title>
        <authorList>
            <person name="Treitli S.C."/>
            <person name="Kolisko M."/>
            <person name="Husnik F."/>
            <person name="Keeling P."/>
            <person name="Hampl V."/>
        </authorList>
    </citation>
    <scope>NUCLEOTIDE SEQUENCE [LARGE SCALE GENOMIC DNA]</scope>
    <source>
        <strain evidence="2">ST1C</strain>
    </source>
</reference>
<name>A0A5J4XAL5_9EUKA</name>
<protein>
    <submittedName>
        <fullName evidence="2">Uncharacterized protein</fullName>
    </submittedName>
</protein>
<dbReference type="EMBL" id="SNRW01000043">
    <property type="protein sequence ID" value="KAA6403952.1"/>
    <property type="molecule type" value="Genomic_DNA"/>
</dbReference>
<comment type="caution">
    <text evidence="2">The sequence shown here is derived from an EMBL/GenBank/DDBJ whole genome shotgun (WGS) entry which is preliminary data.</text>
</comment>
<proteinExistence type="predicted"/>
<evidence type="ECO:0000313" key="3">
    <source>
        <dbReference type="Proteomes" id="UP000324800"/>
    </source>
</evidence>
<feature type="compositionally biased region" description="Polar residues" evidence="1">
    <location>
        <begin position="81"/>
        <end position="90"/>
    </location>
</feature>
<dbReference type="AlphaFoldDB" id="A0A5J4XAL5"/>
<feature type="region of interest" description="Disordered" evidence="1">
    <location>
        <begin position="26"/>
        <end position="105"/>
    </location>
</feature>
<sequence>MDTEKTLTISDILHKKGRPTRVKFEGISDANEQIQSPQSTQIATSDRQLSPPNGKQLSNSLSPLTKTPSKKSNHFIPISELLQTPKSENLSPRKRERKSPCVYGRDNEPTALWQLMAQRSIADGLNFVGMDSLQGYENEKKRALAEKQA</sequence>